<feature type="region of interest" description="Disordered" evidence="1">
    <location>
        <begin position="217"/>
        <end position="243"/>
    </location>
</feature>
<dbReference type="AlphaFoldDB" id="G0PLZ7"/>
<gene>
    <name evidence="2" type="ORF">CAEBREN_03587</name>
</gene>
<dbReference type="InParanoid" id="G0PLZ7"/>
<organism evidence="3">
    <name type="scientific">Caenorhabditis brenneri</name>
    <name type="common">Nematode worm</name>
    <dbReference type="NCBI Taxonomy" id="135651"/>
    <lineage>
        <taxon>Eukaryota</taxon>
        <taxon>Metazoa</taxon>
        <taxon>Ecdysozoa</taxon>
        <taxon>Nematoda</taxon>
        <taxon>Chromadorea</taxon>
        <taxon>Rhabditida</taxon>
        <taxon>Rhabditina</taxon>
        <taxon>Rhabditomorpha</taxon>
        <taxon>Rhabditoidea</taxon>
        <taxon>Rhabditidae</taxon>
        <taxon>Peloderinae</taxon>
        <taxon>Caenorhabditis</taxon>
    </lineage>
</organism>
<protein>
    <submittedName>
        <fullName evidence="2">Uncharacterized protein</fullName>
    </submittedName>
</protein>
<dbReference type="HOGENOM" id="CLU_095808_0_0_1"/>
<dbReference type="EMBL" id="GL381237">
    <property type="protein sequence ID" value="EGT36172.1"/>
    <property type="molecule type" value="Genomic_DNA"/>
</dbReference>
<dbReference type="Proteomes" id="UP000008068">
    <property type="component" value="Unassembled WGS sequence"/>
</dbReference>
<evidence type="ECO:0000256" key="1">
    <source>
        <dbReference type="SAM" id="MobiDB-lite"/>
    </source>
</evidence>
<reference evidence="3" key="1">
    <citation type="submission" date="2011-07" db="EMBL/GenBank/DDBJ databases">
        <authorList>
            <consortium name="Caenorhabditis brenneri Sequencing and Analysis Consortium"/>
            <person name="Wilson R.K."/>
        </authorList>
    </citation>
    <scope>NUCLEOTIDE SEQUENCE [LARGE SCALE GENOMIC DNA]</scope>
    <source>
        <strain evidence="3">PB2801</strain>
    </source>
</reference>
<proteinExistence type="predicted"/>
<sequence length="254" mass="28836">MSFFFPLPPQGTVAAPAQPLENSRGIRRFIKIKSDHSQKFEITNLDSHGRLVKGILFPSRFGIVECVSWLKSCKNSDLLAFSFAIHLDPKESLVFILIHDKKRKEGEKVGCESEGILRVLVSKDPHTTDQAETPPLHCLPDTFITTDVQIAKQKYETKRFTGNLDPLDELISIKPILWSTYGRDPPANVQILHLNTDLYSMNALTDGRFERCECRGKEAPKMPKDPTTQSTQIVEQSKNRETKKQEKKKCCIIL</sequence>
<name>G0PLZ7_CAEBE</name>
<accession>G0PLZ7</accession>
<evidence type="ECO:0000313" key="2">
    <source>
        <dbReference type="EMBL" id="EGT36172.1"/>
    </source>
</evidence>
<evidence type="ECO:0000313" key="3">
    <source>
        <dbReference type="Proteomes" id="UP000008068"/>
    </source>
</evidence>
<keyword evidence="3" id="KW-1185">Reference proteome</keyword>
<feature type="compositionally biased region" description="Polar residues" evidence="1">
    <location>
        <begin position="226"/>
        <end position="236"/>
    </location>
</feature>